<keyword evidence="2" id="KW-1185">Reference proteome</keyword>
<dbReference type="EMBL" id="CP115174">
    <property type="protein sequence ID" value="WBO23479.1"/>
    <property type="molecule type" value="Genomic_DNA"/>
</dbReference>
<evidence type="ECO:0008006" key="3">
    <source>
        <dbReference type="Google" id="ProtNLM"/>
    </source>
</evidence>
<name>A0ABY7NPK9_9SPHN</name>
<dbReference type="RefSeq" id="WP_270078111.1">
    <property type="nucleotide sequence ID" value="NZ_CP115174.1"/>
</dbReference>
<accession>A0ABY7NPK9</accession>
<organism evidence="1 2">
    <name type="scientific">Sphingomonas abietis</name>
    <dbReference type="NCBI Taxonomy" id="3012344"/>
    <lineage>
        <taxon>Bacteria</taxon>
        <taxon>Pseudomonadati</taxon>
        <taxon>Pseudomonadota</taxon>
        <taxon>Alphaproteobacteria</taxon>
        <taxon>Sphingomonadales</taxon>
        <taxon>Sphingomonadaceae</taxon>
        <taxon>Sphingomonas</taxon>
    </lineage>
</organism>
<reference evidence="1 2" key="1">
    <citation type="submission" date="2022-12" db="EMBL/GenBank/DDBJ databases">
        <title>Sphingomonas abieness sp. nov., an endophytic bacterium isolated from Abies koreana.</title>
        <authorList>
            <person name="Jiang L."/>
            <person name="Lee J."/>
        </authorList>
    </citation>
    <scope>NUCLEOTIDE SEQUENCE [LARGE SCALE GENOMIC DNA]</scope>
    <source>
        <strain evidence="2">PAMB 00755</strain>
    </source>
</reference>
<evidence type="ECO:0000313" key="2">
    <source>
        <dbReference type="Proteomes" id="UP001210865"/>
    </source>
</evidence>
<dbReference type="Proteomes" id="UP001210865">
    <property type="component" value="Chromosome"/>
</dbReference>
<evidence type="ECO:0000313" key="1">
    <source>
        <dbReference type="EMBL" id="WBO23479.1"/>
    </source>
</evidence>
<protein>
    <recommendedName>
        <fullName evidence="3">DUF3467 domain-containing protein</fullName>
    </recommendedName>
</protein>
<sequence length="102" mass="10767">MQYVPIKPATPPQVPLIDNSLLGEVFVTGIAGCANFHGMFVVTLESARCDHSHTPPLVERIVVARLALTGPAAQGLVAGLNDFLTQQGLSPSQAMMGEATRQ</sequence>
<proteinExistence type="predicted"/>
<gene>
    <name evidence="1" type="ORF">PBT88_04945</name>
</gene>